<proteinExistence type="predicted"/>
<keyword evidence="3" id="KW-0949">S-adenosyl-L-methionine</keyword>
<feature type="domain" description="SET" evidence="4">
    <location>
        <begin position="61"/>
        <end position="178"/>
    </location>
</feature>
<evidence type="ECO:0008006" key="8">
    <source>
        <dbReference type="Google" id="ProtNLM"/>
    </source>
</evidence>
<accession>A0ABR0XHT0</accession>
<dbReference type="EMBL" id="JABTTQ020000004">
    <property type="protein sequence ID" value="KAK6158706.1"/>
    <property type="molecule type" value="Genomic_DNA"/>
</dbReference>
<dbReference type="Gene3D" id="3.90.1410.10">
    <property type="entry name" value="set domain protein methyltransferase, domain 1"/>
    <property type="match status" value="1"/>
</dbReference>
<sequence length="373" mass="42051">MIGRNARGCYEISHPPVNRNIGCNVEASHIDEDCNDFLPWLEHKAGADISSALAIGKSSYGRTLYAAEYIQTGDCILKKHSAKRLKFKKEFLAVKSAFDQFPDQCLDVTFQEFSYAYGLVTSRAWESSRGVSMIPFADFLNHDGTSDAYVLSNESKKHSEVIADHDFAPGDEVLIRYGKFSNATLLLDFGFTVSCNSYDQVQVELNVPQHDRLYKQKMELLDSHRTPNVKNVNEFTSSRNSFTIREVRTGSRKGKGIPQSLRAFCRILTCNSQHELNALAIEAAQNDGRLARYPLKDKNREVAAHCHLLSEISRLSEEHNQYIKFLLVPTPPCACGKSVLRRRLAQDLLAGELRVLKSASAWLENYCSTLWTN</sequence>
<name>A0ABR0XHT0_REHGL</name>
<dbReference type="InterPro" id="IPR050600">
    <property type="entry name" value="SETD3_SETD6_MTase"/>
</dbReference>
<keyword evidence="2" id="KW-0808">Transferase</keyword>
<evidence type="ECO:0000313" key="7">
    <source>
        <dbReference type="Proteomes" id="UP001318860"/>
    </source>
</evidence>
<dbReference type="InterPro" id="IPR036464">
    <property type="entry name" value="Rubisco_LSMT_subst-bd_sf"/>
</dbReference>
<evidence type="ECO:0000259" key="4">
    <source>
        <dbReference type="Pfam" id="PF00856"/>
    </source>
</evidence>
<dbReference type="Pfam" id="PF00856">
    <property type="entry name" value="SET"/>
    <property type="match status" value="1"/>
</dbReference>
<dbReference type="Proteomes" id="UP001318860">
    <property type="component" value="Unassembled WGS sequence"/>
</dbReference>
<dbReference type="InterPro" id="IPR046341">
    <property type="entry name" value="SET_dom_sf"/>
</dbReference>
<evidence type="ECO:0000259" key="5">
    <source>
        <dbReference type="Pfam" id="PF09273"/>
    </source>
</evidence>
<dbReference type="Pfam" id="PF09273">
    <property type="entry name" value="Rubis-subs-bind"/>
    <property type="match status" value="1"/>
</dbReference>
<dbReference type="PANTHER" id="PTHR13271">
    <property type="entry name" value="UNCHARACTERIZED PUTATIVE METHYLTRANSFERASE"/>
    <property type="match status" value="1"/>
</dbReference>
<keyword evidence="7" id="KW-1185">Reference proteome</keyword>
<organism evidence="6 7">
    <name type="scientific">Rehmannia glutinosa</name>
    <name type="common">Chinese foxglove</name>
    <dbReference type="NCBI Taxonomy" id="99300"/>
    <lineage>
        <taxon>Eukaryota</taxon>
        <taxon>Viridiplantae</taxon>
        <taxon>Streptophyta</taxon>
        <taxon>Embryophyta</taxon>
        <taxon>Tracheophyta</taxon>
        <taxon>Spermatophyta</taxon>
        <taxon>Magnoliopsida</taxon>
        <taxon>eudicotyledons</taxon>
        <taxon>Gunneridae</taxon>
        <taxon>Pentapetalae</taxon>
        <taxon>asterids</taxon>
        <taxon>lamiids</taxon>
        <taxon>Lamiales</taxon>
        <taxon>Orobanchaceae</taxon>
        <taxon>Rehmannieae</taxon>
        <taxon>Rehmannia</taxon>
    </lineage>
</organism>
<dbReference type="InterPro" id="IPR015353">
    <property type="entry name" value="Rubisco_LSMT_subst-bd"/>
</dbReference>
<dbReference type="Gene3D" id="3.90.1420.10">
    <property type="entry name" value="Rubisco LSMT, substrate-binding domain"/>
    <property type="match status" value="1"/>
</dbReference>
<evidence type="ECO:0000256" key="3">
    <source>
        <dbReference type="ARBA" id="ARBA00022691"/>
    </source>
</evidence>
<comment type="caution">
    <text evidence="6">The sequence shown here is derived from an EMBL/GenBank/DDBJ whole genome shotgun (WGS) entry which is preliminary data.</text>
</comment>
<protein>
    <recommendedName>
        <fullName evidence="8">SET domain-containing protein</fullName>
    </recommendedName>
</protein>
<evidence type="ECO:0000256" key="2">
    <source>
        <dbReference type="ARBA" id="ARBA00022679"/>
    </source>
</evidence>
<keyword evidence="1" id="KW-0489">Methyltransferase</keyword>
<dbReference type="SUPFAM" id="SSF82199">
    <property type="entry name" value="SET domain"/>
    <property type="match status" value="1"/>
</dbReference>
<dbReference type="InterPro" id="IPR001214">
    <property type="entry name" value="SET_dom"/>
</dbReference>
<evidence type="ECO:0000313" key="6">
    <source>
        <dbReference type="EMBL" id="KAK6158706.1"/>
    </source>
</evidence>
<feature type="domain" description="Rubisco LSMT substrate-binding" evidence="5">
    <location>
        <begin position="209"/>
        <end position="356"/>
    </location>
</feature>
<gene>
    <name evidence="6" type="ORF">DH2020_006020</name>
</gene>
<evidence type="ECO:0000256" key="1">
    <source>
        <dbReference type="ARBA" id="ARBA00022603"/>
    </source>
</evidence>
<dbReference type="PANTHER" id="PTHR13271:SF134">
    <property type="entry name" value="OS01G0976450 PROTEIN"/>
    <property type="match status" value="1"/>
</dbReference>
<reference evidence="6 7" key="1">
    <citation type="journal article" date="2021" name="Comput. Struct. Biotechnol. J.">
        <title>De novo genome assembly of the potent medicinal plant Rehmannia glutinosa using nanopore technology.</title>
        <authorList>
            <person name="Ma L."/>
            <person name="Dong C."/>
            <person name="Song C."/>
            <person name="Wang X."/>
            <person name="Zheng X."/>
            <person name="Niu Y."/>
            <person name="Chen S."/>
            <person name="Feng W."/>
        </authorList>
    </citation>
    <scope>NUCLEOTIDE SEQUENCE [LARGE SCALE GENOMIC DNA]</scope>
    <source>
        <strain evidence="6">DH-2019</strain>
    </source>
</reference>